<sequence>MDPLADASGSHSEEEDSPHSSPASHSETQSGASPIKNSACLSSVMAPVRLTAETLVSGSNLLGTPGRKQGGGSSIAGAGADASMCATDGGDCEIESSVGGPCCSTHGLGEHRGNRLGVDESDTLRGVSEGEIFEEADASGKGEGEPAADDVAEAGMRGKAQWSLEGESEWAGKKKRDDREEGKLAARVRSLEGCKPILVSISAADRDRLLLDTGVSLEEAEERWWKGFFQDHEAVTQLAKIGVCSLADWVQHAAVDGGEHPFLICPETKASLSYRSVNERSNAVAVWAHKDRRGIGTLEASLREGVKKLDVNPAATETASPRARAEHANERDKGVKTARESRPQRDAEHVALERLEGQRRKDSWEMVPSPAESRSAGSAKDCSDDGGMVNRSVTGDISPERAPLQEGSVVALFMSTKIESIIVLLGLLKASLVVALIPSHLRGHKLFQALAAAKPTSVFVDGETLLALRELYDMPEQDEGHAARAAAFAETVEGEKEREPGQSTGGKTTRSLWEKTFVPVWCGGEGNGKAEKQARRAGVDSDAFPVFVYGEAPLTERCPANTRERNLIAEIRKAICACVACVGSPLELGCSDVPVSPVEDTLRCDASGFQLSSPGAAGRRRHSSLNGLLLPPCSPSLGVVFNLPSRTSVSAPLCWACLEPGDAEVSRIADTNDALVASERARARQAPPAAIWGGGNSRAPYSCAVCGQVGEGEKCIIRPALYAYVSVPSPSTVGVEECRGGYDSEGTHSGSVRKVNQRLEPVKLSDKTVMRFGITWARHMDLAAKDVVYCPLDIQEESGGLAIFAAVVQARASLVLPRRVPPSATAFWTDIDQFKCTYTAYCPAMLKTLFSEPRPQQGSDQDDRSTVAARSSGAAGTASPSPSRHLRGCVGHGMTCFFWSRLKQKAGENLKVCVEHYYRPHWPISSPLINSLGKMGPCGFIPNTVQGERGTARLARFDEPKQEIVRGPHTGLCLDAELRSTDDQRRGEAIVSLAGREEWLGFVNDDVTRAMVYRNAFRQGDAWCRSGDLMSVDRLGFFYFLSRIGRWKSQQNDAGAE</sequence>
<proteinExistence type="inferred from homology"/>
<evidence type="ECO:0000256" key="5">
    <source>
        <dbReference type="SAM" id="MobiDB-lite"/>
    </source>
</evidence>
<keyword evidence="7" id="KW-1185">Reference proteome</keyword>
<feature type="compositionally biased region" description="Basic and acidic residues" evidence="5">
    <location>
        <begin position="323"/>
        <end position="364"/>
    </location>
</feature>
<dbReference type="PANTHER" id="PTHR43107">
    <property type="entry name" value="LONG-CHAIN FATTY ACID TRANSPORT PROTEIN"/>
    <property type="match status" value="1"/>
</dbReference>
<dbReference type="SUPFAM" id="SSF56801">
    <property type="entry name" value="Acetyl-CoA synthetase-like"/>
    <property type="match status" value="2"/>
</dbReference>
<dbReference type="GO" id="GO:0004467">
    <property type="term" value="F:long-chain fatty acid-CoA ligase activity"/>
    <property type="evidence" value="ECO:0007669"/>
    <property type="project" value="TreeGrafter"/>
</dbReference>
<comment type="similarity">
    <text evidence="1">Belongs to the ATP-dependent AMP-binding enzyme family.</text>
</comment>
<keyword evidence="4" id="KW-0067">ATP-binding</keyword>
<dbReference type="InterPro" id="IPR042099">
    <property type="entry name" value="ANL_N_sf"/>
</dbReference>
<evidence type="ECO:0000313" key="6">
    <source>
        <dbReference type="EMBL" id="PFH35294.1"/>
    </source>
</evidence>
<dbReference type="AlphaFoldDB" id="A0A2A9MDL8"/>
<dbReference type="PANTHER" id="PTHR43107:SF15">
    <property type="entry name" value="FATTY ACID TRANSPORT PROTEIN 3, ISOFORM A"/>
    <property type="match status" value="1"/>
</dbReference>
<reference evidence="6 7" key="1">
    <citation type="submission" date="2017-09" db="EMBL/GenBank/DDBJ databases">
        <title>Genome sequencing of Besnoitia besnoiti strain Bb-Ger1.</title>
        <authorList>
            <person name="Schares G."/>
            <person name="Venepally P."/>
            <person name="Lorenzi H.A."/>
        </authorList>
    </citation>
    <scope>NUCLEOTIDE SEQUENCE [LARGE SCALE GENOMIC DNA]</scope>
    <source>
        <strain evidence="6 7">Bb-Ger1</strain>
    </source>
</reference>
<feature type="region of interest" description="Disordered" evidence="5">
    <location>
        <begin position="156"/>
        <end position="181"/>
    </location>
</feature>
<dbReference type="OrthoDB" id="288590at2759"/>
<comment type="caution">
    <text evidence="6">The sequence shown here is derived from an EMBL/GenBank/DDBJ whole genome shotgun (WGS) entry which is preliminary data.</text>
</comment>
<keyword evidence="2" id="KW-0436">Ligase</keyword>
<dbReference type="GeneID" id="40311109"/>
<protein>
    <submittedName>
        <fullName evidence="6">Uncharacterized protein</fullName>
    </submittedName>
</protein>
<feature type="compositionally biased region" description="Basic and acidic residues" evidence="5">
    <location>
        <begin position="170"/>
        <end position="181"/>
    </location>
</feature>
<evidence type="ECO:0000256" key="2">
    <source>
        <dbReference type="ARBA" id="ARBA00022598"/>
    </source>
</evidence>
<evidence type="ECO:0000256" key="1">
    <source>
        <dbReference type="ARBA" id="ARBA00006432"/>
    </source>
</evidence>
<evidence type="ECO:0000256" key="4">
    <source>
        <dbReference type="ARBA" id="ARBA00022840"/>
    </source>
</evidence>
<name>A0A2A9MDL8_BESBE</name>
<dbReference type="STRING" id="94643.A0A2A9MDL8"/>
<dbReference type="RefSeq" id="XP_029219303.1">
    <property type="nucleotide sequence ID" value="XM_029364595.1"/>
</dbReference>
<dbReference type="GO" id="GO:0005324">
    <property type="term" value="F:long-chain fatty acid transmembrane transporter activity"/>
    <property type="evidence" value="ECO:0007669"/>
    <property type="project" value="TreeGrafter"/>
</dbReference>
<accession>A0A2A9MDL8</accession>
<dbReference type="Proteomes" id="UP000224006">
    <property type="component" value="Chromosome V"/>
</dbReference>
<dbReference type="GO" id="GO:0044539">
    <property type="term" value="P:long-chain fatty acid import into cell"/>
    <property type="evidence" value="ECO:0007669"/>
    <property type="project" value="TreeGrafter"/>
</dbReference>
<evidence type="ECO:0000256" key="3">
    <source>
        <dbReference type="ARBA" id="ARBA00022741"/>
    </source>
</evidence>
<dbReference type="GO" id="GO:0005524">
    <property type="term" value="F:ATP binding"/>
    <property type="evidence" value="ECO:0007669"/>
    <property type="project" value="UniProtKB-KW"/>
</dbReference>
<dbReference type="GO" id="GO:0005886">
    <property type="term" value="C:plasma membrane"/>
    <property type="evidence" value="ECO:0007669"/>
    <property type="project" value="TreeGrafter"/>
</dbReference>
<feature type="region of interest" description="Disordered" evidence="5">
    <location>
        <begin position="309"/>
        <end position="387"/>
    </location>
</feature>
<dbReference type="KEGG" id="bbes:BESB_061810"/>
<organism evidence="6 7">
    <name type="scientific">Besnoitia besnoiti</name>
    <name type="common">Apicomplexan protozoan</name>
    <dbReference type="NCBI Taxonomy" id="94643"/>
    <lineage>
        <taxon>Eukaryota</taxon>
        <taxon>Sar</taxon>
        <taxon>Alveolata</taxon>
        <taxon>Apicomplexa</taxon>
        <taxon>Conoidasida</taxon>
        <taxon>Coccidia</taxon>
        <taxon>Eucoccidiorida</taxon>
        <taxon>Eimeriorina</taxon>
        <taxon>Sarcocystidae</taxon>
        <taxon>Besnoitia</taxon>
    </lineage>
</organism>
<dbReference type="Gene3D" id="3.40.50.12780">
    <property type="entry name" value="N-terminal domain of ligase-like"/>
    <property type="match status" value="2"/>
</dbReference>
<evidence type="ECO:0000313" key="7">
    <source>
        <dbReference type="Proteomes" id="UP000224006"/>
    </source>
</evidence>
<feature type="region of interest" description="Disordered" evidence="5">
    <location>
        <begin position="852"/>
        <end position="884"/>
    </location>
</feature>
<feature type="region of interest" description="Disordered" evidence="5">
    <location>
        <begin position="1"/>
        <end position="36"/>
    </location>
</feature>
<dbReference type="VEuPathDB" id="ToxoDB:BESB_061810"/>
<feature type="compositionally biased region" description="Low complexity" evidence="5">
    <location>
        <begin position="866"/>
        <end position="883"/>
    </location>
</feature>
<keyword evidence="3" id="KW-0547">Nucleotide-binding</keyword>
<dbReference type="EMBL" id="NWUJ01000005">
    <property type="protein sequence ID" value="PFH35294.1"/>
    <property type="molecule type" value="Genomic_DNA"/>
</dbReference>
<gene>
    <name evidence="6" type="ORF">BESB_061810</name>
</gene>
<feature type="region of interest" description="Disordered" evidence="5">
    <location>
        <begin position="490"/>
        <end position="509"/>
    </location>
</feature>